<dbReference type="OrthoDB" id="8326226at2"/>
<dbReference type="Proteomes" id="UP000186894">
    <property type="component" value="Unassembled WGS sequence"/>
</dbReference>
<gene>
    <name evidence="2" type="ORF">BJF95_00115</name>
</gene>
<dbReference type="GO" id="GO:0006109">
    <property type="term" value="P:regulation of carbohydrate metabolic process"/>
    <property type="evidence" value="ECO:0007669"/>
    <property type="project" value="InterPro"/>
</dbReference>
<dbReference type="EMBL" id="MKIM01000031">
    <property type="protein sequence ID" value="OLP42587.1"/>
    <property type="molecule type" value="Genomic_DNA"/>
</dbReference>
<dbReference type="AlphaFoldDB" id="A0A1Q8ZL09"/>
<dbReference type="GO" id="GO:0000155">
    <property type="term" value="F:phosphorelay sensor kinase activity"/>
    <property type="evidence" value="ECO:0007669"/>
    <property type="project" value="InterPro"/>
</dbReference>
<organism evidence="2 3">
    <name type="scientific">Rhizobium oryziradicis</name>
    <dbReference type="NCBI Taxonomy" id="1867956"/>
    <lineage>
        <taxon>Bacteria</taxon>
        <taxon>Pseudomonadati</taxon>
        <taxon>Pseudomonadota</taxon>
        <taxon>Alphaproteobacteria</taxon>
        <taxon>Hyphomicrobiales</taxon>
        <taxon>Rhizobiaceae</taxon>
        <taxon>Rhizobium/Agrobacterium group</taxon>
        <taxon>Rhizobium</taxon>
    </lineage>
</organism>
<dbReference type="GO" id="GO:0005524">
    <property type="term" value="F:ATP binding"/>
    <property type="evidence" value="ECO:0007669"/>
    <property type="project" value="InterPro"/>
</dbReference>
<dbReference type="SUPFAM" id="SSF53795">
    <property type="entry name" value="PEP carboxykinase-like"/>
    <property type="match status" value="1"/>
</dbReference>
<dbReference type="InterPro" id="IPR011104">
    <property type="entry name" value="Hpr_kin/Pase_C"/>
</dbReference>
<evidence type="ECO:0000313" key="3">
    <source>
        <dbReference type="Proteomes" id="UP000186894"/>
    </source>
</evidence>
<sequence length="157" mass="16871">MKNSGINIHATGIVLGRQGFLIVGPSGSGKSRLASALLANAAQNGIFAALISDDQIWIEAKAGTVIAHRPETIRDLIEIRFSGIVQMPSIRSAVIDAVLMPVSAGLDTERLPALHETMEILPQVSLPVLRLCVDFNPDVAMVKNLMHGRIRDQDARS</sequence>
<dbReference type="RefSeq" id="WP_075641280.1">
    <property type="nucleotide sequence ID" value="NZ_MKIM01000031.1"/>
</dbReference>
<name>A0A1Q8ZL09_9HYPH</name>
<comment type="caution">
    <text evidence="2">The sequence shown here is derived from an EMBL/GenBank/DDBJ whole genome shotgun (WGS) entry which is preliminary data.</text>
</comment>
<evidence type="ECO:0000259" key="1">
    <source>
        <dbReference type="Pfam" id="PF07475"/>
    </source>
</evidence>
<keyword evidence="3" id="KW-1185">Reference proteome</keyword>
<dbReference type="Gene3D" id="3.40.50.300">
    <property type="entry name" value="P-loop containing nucleotide triphosphate hydrolases"/>
    <property type="match status" value="1"/>
</dbReference>
<dbReference type="Pfam" id="PF07475">
    <property type="entry name" value="Hpr_kinase_C"/>
    <property type="match status" value="1"/>
</dbReference>
<accession>A0A1Q8ZL09</accession>
<protein>
    <recommendedName>
        <fullName evidence="1">HPr kinase/phosphorylase C-terminal domain-containing protein</fullName>
    </recommendedName>
</protein>
<evidence type="ECO:0000313" key="2">
    <source>
        <dbReference type="EMBL" id="OLP42587.1"/>
    </source>
</evidence>
<proteinExistence type="predicted"/>
<dbReference type="STRING" id="1867956.BJF95_00115"/>
<dbReference type="InterPro" id="IPR027417">
    <property type="entry name" value="P-loop_NTPase"/>
</dbReference>
<reference evidence="2 3" key="1">
    <citation type="submission" date="2016-09" db="EMBL/GenBank/DDBJ databases">
        <title>Rhizobium oryziradicis sp. nov., isolated from the root of rice.</title>
        <authorList>
            <person name="Zhao J."/>
            <person name="Zhang X."/>
        </authorList>
    </citation>
    <scope>NUCLEOTIDE SEQUENCE [LARGE SCALE GENOMIC DNA]</scope>
    <source>
        <strain evidence="2 3">N19</strain>
    </source>
</reference>
<feature type="domain" description="HPr kinase/phosphorylase C-terminal" evidence="1">
    <location>
        <begin position="7"/>
        <end position="89"/>
    </location>
</feature>